<evidence type="ECO:0000313" key="3">
    <source>
        <dbReference type="Proteomes" id="UP000054350"/>
    </source>
</evidence>
<keyword evidence="3" id="KW-1185">Reference proteome</keyword>
<dbReference type="Proteomes" id="UP000054350">
    <property type="component" value="Unassembled WGS sequence"/>
</dbReference>
<reference evidence="2 3" key="1">
    <citation type="submission" date="2009-11" db="EMBL/GenBank/DDBJ databases">
        <title>Annotation of Allomyces macrogynus ATCC 38327.</title>
        <authorList>
            <consortium name="The Broad Institute Genome Sequencing Platform"/>
            <person name="Russ C."/>
            <person name="Cuomo C."/>
            <person name="Burger G."/>
            <person name="Gray M.W."/>
            <person name="Holland P.W.H."/>
            <person name="King N."/>
            <person name="Lang F.B.F."/>
            <person name="Roger A.J."/>
            <person name="Ruiz-Trillo I."/>
            <person name="Young S.K."/>
            <person name="Zeng Q."/>
            <person name="Gargeya S."/>
            <person name="Fitzgerald M."/>
            <person name="Haas B."/>
            <person name="Abouelleil A."/>
            <person name="Alvarado L."/>
            <person name="Arachchi H.M."/>
            <person name="Berlin A."/>
            <person name="Chapman S.B."/>
            <person name="Gearin G."/>
            <person name="Goldberg J."/>
            <person name="Griggs A."/>
            <person name="Gujja S."/>
            <person name="Hansen M."/>
            <person name="Heiman D."/>
            <person name="Howarth C."/>
            <person name="Larimer J."/>
            <person name="Lui A."/>
            <person name="MacDonald P.J.P."/>
            <person name="McCowen C."/>
            <person name="Montmayeur A."/>
            <person name="Murphy C."/>
            <person name="Neiman D."/>
            <person name="Pearson M."/>
            <person name="Priest M."/>
            <person name="Roberts A."/>
            <person name="Saif S."/>
            <person name="Shea T."/>
            <person name="Sisk P."/>
            <person name="Stolte C."/>
            <person name="Sykes S."/>
            <person name="Wortman J."/>
            <person name="Nusbaum C."/>
            <person name="Birren B."/>
        </authorList>
    </citation>
    <scope>NUCLEOTIDE SEQUENCE [LARGE SCALE GENOMIC DNA]</scope>
    <source>
        <strain evidence="2 3">ATCC 38327</strain>
    </source>
</reference>
<dbReference type="AlphaFoldDB" id="A0A0L0SNC6"/>
<name>A0A0L0SNC6_ALLM3</name>
<sequence length="327" mass="35074">MSATMEVWTRVVSAVMTLDDATKNTRSTLDNAMAYLDSALADSADKMALVQDSDVAIKRSQLKELAQQLSRLMHDMIDIVKDDIVTLDDALEAFVVDMTRYYKLYQRRALDAPEQALAQTKQCELLVTEATDAYDTFRCKLEDMAGSFLNMPTSTNASLAPSPPTSPSSPAHPVATAHNVYVPGAVITEEPSSTFVAKCPPPLVSLVHLQLQIRAITDALARLADAAQKPPALAMTPLSLPWSRTLTLGSVSSPSSPRSSFTLARPFALLGIGSGSRPRSVSSIDDGLVSPSSNTSRSSSISHKMSRGWSRLSDSVKRAASSLSPSS</sequence>
<dbReference type="EMBL" id="GG745343">
    <property type="protein sequence ID" value="KNE64021.1"/>
    <property type="molecule type" value="Genomic_DNA"/>
</dbReference>
<organism evidence="2 3">
    <name type="scientific">Allomyces macrogynus (strain ATCC 38327)</name>
    <name type="common">Allomyces javanicus var. macrogynus</name>
    <dbReference type="NCBI Taxonomy" id="578462"/>
    <lineage>
        <taxon>Eukaryota</taxon>
        <taxon>Fungi</taxon>
        <taxon>Fungi incertae sedis</taxon>
        <taxon>Blastocladiomycota</taxon>
        <taxon>Blastocladiomycetes</taxon>
        <taxon>Blastocladiales</taxon>
        <taxon>Blastocladiaceae</taxon>
        <taxon>Allomyces</taxon>
    </lineage>
</organism>
<feature type="compositionally biased region" description="Low complexity" evidence="1">
    <location>
        <begin position="290"/>
        <end position="303"/>
    </location>
</feature>
<protein>
    <submittedName>
        <fullName evidence="2">Uncharacterized protein</fullName>
    </submittedName>
</protein>
<accession>A0A0L0SNC6</accession>
<feature type="region of interest" description="Disordered" evidence="1">
    <location>
        <begin position="275"/>
        <end position="327"/>
    </location>
</feature>
<dbReference type="OrthoDB" id="5579819at2759"/>
<reference evidence="3" key="2">
    <citation type="submission" date="2009-11" db="EMBL/GenBank/DDBJ databases">
        <title>The Genome Sequence of Allomyces macrogynus strain ATCC 38327.</title>
        <authorList>
            <consortium name="The Broad Institute Genome Sequencing Platform"/>
            <person name="Russ C."/>
            <person name="Cuomo C."/>
            <person name="Shea T."/>
            <person name="Young S.K."/>
            <person name="Zeng Q."/>
            <person name="Koehrsen M."/>
            <person name="Haas B."/>
            <person name="Borodovsky M."/>
            <person name="Guigo R."/>
            <person name="Alvarado L."/>
            <person name="Berlin A."/>
            <person name="Borenstein D."/>
            <person name="Chen Z."/>
            <person name="Engels R."/>
            <person name="Freedman E."/>
            <person name="Gellesch M."/>
            <person name="Goldberg J."/>
            <person name="Griggs A."/>
            <person name="Gujja S."/>
            <person name="Heiman D."/>
            <person name="Hepburn T."/>
            <person name="Howarth C."/>
            <person name="Jen D."/>
            <person name="Larson L."/>
            <person name="Lewis B."/>
            <person name="Mehta T."/>
            <person name="Park D."/>
            <person name="Pearson M."/>
            <person name="Roberts A."/>
            <person name="Saif S."/>
            <person name="Shenoy N."/>
            <person name="Sisk P."/>
            <person name="Stolte C."/>
            <person name="Sykes S."/>
            <person name="Walk T."/>
            <person name="White J."/>
            <person name="Yandava C."/>
            <person name="Burger G."/>
            <person name="Gray M.W."/>
            <person name="Holland P.W.H."/>
            <person name="King N."/>
            <person name="Lang F.B.F."/>
            <person name="Roger A.J."/>
            <person name="Ruiz-Trillo I."/>
            <person name="Lander E."/>
            <person name="Nusbaum C."/>
        </authorList>
    </citation>
    <scope>NUCLEOTIDE SEQUENCE [LARGE SCALE GENOMIC DNA]</scope>
    <source>
        <strain evidence="3">ATCC 38327</strain>
    </source>
</reference>
<evidence type="ECO:0000256" key="1">
    <source>
        <dbReference type="SAM" id="MobiDB-lite"/>
    </source>
</evidence>
<gene>
    <name evidence="2" type="ORF">AMAG_09079</name>
</gene>
<evidence type="ECO:0000313" key="2">
    <source>
        <dbReference type="EMBL" id="KNE64021.1"/>
    </source>
</evidence>
<proteinExistence type="predicted"/>
<dbReference type="VEuPathDB" id="FungiDB:AMAG_09079"/>